<dbReference type="GO" id="GO:0030247">
    <property type="term" value="F:polysaccharide binding"/>
    <property type="evidence" value="ECO:0007669"/>
    <property type="project" value="UniProtKB-UniRule"/>
</dbReference>
<feature type="chain" id="PRO_5023032948" evidence="2">
    <location>
        <begin position="37"/>
        <end position="178"/>
    </location>
</feature>
<feature type="region of interest" description="Disordered" evidence="1">
    <location>
        <begin position="126"/>
        <end position="178"/>
    </location>
</feature>
<accession>A0A5C4QSH6</accession>
<dbReference type="RefSeq" id="WP_208760917.1">
    <property type="nucleotide sequence ID" value="NZ_VDFY01000129.1"/>
</dbReference>
<evidence type="ECO:0000259" key="3">
    <source>
        <dbReference type="PROSITE" id="PS51173"/>
    </source>
</evidence>
<dbReference type="SMART" id="SM00637">
    <property type="entry name" value="CBD_II"/>
    <property type="match status" value="1"/>
</dbReference>
<dbReference type="InterPro" id="IPR012291">
    <property type="entry name" value="CBM2_carb-bd_dom_sf"/>
</dbReference>
<proteinExistence type="predicted"/>
<name>A0A5C4QSH6_9ACTN</name>
<dbReference type="InterPro" id="IPR008965">
    <property type="entry name" value="CBM2/CBM3_carb-bd_dom_sf"/>
</dbReference>
<dbReference type="Proteomes" id="UP000306145">
    <property type="component" value="Unassembled WGS sequence"/>
</dbReference>
<sequence length="178" mass="17387">MTIFRARPALTLAVVAGLAAAVTATGTALLTGPATAAQGCRVDYTPNQWPGGFTATIKISPGDTAVSGWTVTWTYAGDERVTNGWNATVSQSGSAVTARSLSYNSSVPAGGSAEFGVQGTVGSSGGAPTGFSLNGVPCNGAGPTTPPPTTPPPTTPPPTTPPPTTTPPAGCAGAVLCD</sequence>
<keyword evidence="2" id="KW-0732">Signal</keyword>
<dbReference type="AlphaFoldDB" id="A0A5C4QSH6"/>
<dbReference type="SUPFAM" id="SSF49384">
    <property type="entry name" value="Carbohydrate-binding domain"/>
    <property type="match status" value="1"/>
</dbReference>
<dbReference type="GO" id="GO:0004553">
    <property type="term" value="F:hydrolase activity, hydrolyzing O-glycosyl compounds"/>
    <property type="evidence" value="ECO:0007669"/>
    <property type="project" value="InterPro"/>
</dbReference>
<dbReference type="Gene3D" id="2.60.40.290">
    <property type="match status" value="1"/>
</dbReference>
<comment type="caution">
    <text evidence="4">The sequence shown here is derived from an EMBL/GenBank/DDBJ whole genome shotgun (WGS) entry which is preliminary data.</text>
</comment>
<feature type="non-terminal residue" evidence="4">
    <location>
        <position position="178"/>
    </location>
</feature>
<feature type="signal peptide" evidence="2">
    <location>
        <begin position="1"/>
        <end position="36"/>
    </location>
</feature>
<protein>
    <submittedName>
        <fullName evidence="4">Cellulose-binding protein</fullName>
    </submittedName>
</protein>
<dbReference type="InterPro" id="IPR001919">
    <property type="entry name" value="CBD2"/>
</dbReference>
<dbReference type="Pfam" id="PF00553">
    <property type="entry name" value="CBM_2"/>
    <property type="match status" value="1"/>
</dbReference>
<feature type="compositionally biased region" description="Pro residues" evidence="1">
    <location>
        <begin position="144"/>
        <end position="166"/>
    </location>
</feature>
<organism evidence="4 5">
    <name type="scientific">Micromonospora orduensis</name>
    <dbReference type="NCBI Taxonomy" id="1420891"/>
    <lineage>
        <taxon>Bacteria</taxon>
        <taxon>Bacillati</taxon>
        <taxon>Actinomycetota</taxon>
        <taxon>Actinomycetes</taxon>
        <taxon>Micromonosporales</taxon>
        <taxon>Micromonosporaceae</taxon>
        <taxon>Micromonospora</taxon>
    </lineage>
</organism>
<evidence type="ECO:0000313" key="5">
    <source>
        <dbReference type="Proteomes" id="UP000306145"/>
    </source>
</evidence>
<evidence type="ECO:0000256" key="2">
    <source>
        <dbReference type="SAM" id="SignalP"/>
    </source>
</evidence>
<evidence type="ECO:0000256" key="1">
    <source>
        <dbReference type="SAM" id="MobiDB-lite"/>
    </source>
</evidence>
<gene>
    <name evidence="4" type="ORF">FHG89_10085</name>
</gene>
<reference evidence="4 5" key="1">
    <citation type="submission" date="2019-06" db="EMBL/GenBank/DDBJ databases">
        <title>Micromonospora ordensis sp. nov., isolated from deep marine sediment.</title>
        <authorList>
            <person name="Veyisoglu A."/>
            <person name="Carro L."/>
            <person name="Klenk H.-P."/>
            <person name="Sahin N."/>
        </authorList>
    </citation>
    <scope>NUCLEOTIDE SEQUENCE [LARGE SCALE GENOMIC DNA]</scope>
    <source>
        <strain evidence="4 5">S2509</strain>
    </source>
</reference>
<evidence type="ECO:0000313" key="4">
    <source>
        <dbReference type="EMBL" id="TNH29925.1"/>
    </source>
</evidence>
<dbReference type="PROSITE" id="PS51173">
    <property type="entry name" value="CBM2"/>
    <property type="match status" value="1"/>
</dbReference>
<dbReference type="GO" id="GO:0005975">
    <property type="term" value="P:carbohydrate metabolic process"/>
    <property type="evidence" value="ECO:0007669"/>
    <property type="project" value="InterPro"/>
</dbReference>
<feature type="domain" description="CBM2" evidence="3">
    <location>
        <begin position="33"/>
        <end position="141"/>
    </location>
</feature>
<keyword evidence="5" id="KW-1185">Reference proteome</keyword>
<dbReference type="EMBL" id="VDFY01000129">
    <property type="protein sequence ID" value="TNH29925.1"/>
    <property type="molecule type" value="Genomic_DNA"/>
</dbReference>